<sequence>MDIKITTSNYNSSPKCSSMASKEEYNKISTIGENEPAIIYDQETSFSSNNLYSIQSIRANANTTLTNQEVQSGLSTLGLYKGPIDGNLTSSASKQAIKNFQQVYCDTHNAGTMTDKMKTKLLGLLRFRRTLINDSKFNQTAKELSLDSTEKSNLATIWTFLRKRMGLSASQAAGVCGNLSFESHFSTDNLQDDISRIDHDPNYKYNSSDGKGYGLMQWSEKIEKKKLLQTANNMNLNVSDLNAQLAHFQEEMTSGIYRNKWPKLKQKTSTKDVCDYFESAMEGAGEAHLDKREKDANILYKYLKDH</sequence>
<dbReference type="InterPro" id="IPR041219">
    <property type="entry name" value="Phage_lysozyme2"/>
</dbReference>
<feature type="domain" description="Phage tail lysozyme" evidence="2">
    <location>
        <begin position="153"/>
        <end position="303"/>
    </location>
</feature>
<proteinExistence type="predicted"/>
<protein>
    <recommendedName>
        <fullName evidence="2">Phage tail lysozyme domain-containing protein</fullName>
    </recommendedName>
</protein>
<evidence type="ECO:0000256" key="1">
    <source>
        <dbReference type="SAM" id="Coils"/>
    </source>
</evidence>
<dbReference type="Proteomes" id="UP000095495">
    <property type="component" value="Unassembled WGS sequence"/>
</dbReference>
<dbReference type="RefSeq" id="WP_055262482.1">
    <property type="nucleotide sequence ID" value="NZ_CYXV01000006.1"/>
</dbReference>
<dbReference type="Gene3D" id="1.10.530.10">
    <property type="match status" value="1"/>
</dbReference>
<evidence type="ECO:0000313" key="3">
    <source>
        <dbReference type="EMBL" id="CUM94052.1"/>
    </source>
</evidence>
<evidence type="ECO:0000259" key="2">
    <source>
        <dbReference type="Pfam" id="PF18013"/>
    </source>
</evidence>
<dbReference type="AlphaFoldDB" id="A0A173SU87"/>
<reference evidence="3 4" key="1">
    <citation type="submission" date="2015-09" db="EMBL/GenBank/DDBJ databases">
        <authorList>
            <consortium name="Pathogen Informatics"/>
        </authorList>
    </citation>
    <scope>NUCLEOTIDE SEQUENCE [LARGE SCALE GENOMIC DNA]</scope>
    <source>
        <strain evidence="3 4">2789STDY5608863</strain>
    </source>
</reference>
<evidence type="ECO:0000313" key="4">
    <source>
        <dbReference type="Proteomes" id="UP000095495"/>
    </source>
</evidence>
<dbReference type="EMBL" id="CYXV01000006">
    <property type="protein sequence ID" value="CUM94052.1"/>
    <property type="molecule type" value="Genomic_DNA"/>
</dbReference>
<accession>A0A173SU87</accession>
<gene>
    <name evidence="3" type="ORF">ERS852420_01664</name>
</gene>
<keyword evidence="1" id="KW-0175">Coiled coil</keyword>
<name>A0A173SU87_9FIRM</name>
<feature type="coiled-coil region" evidence="1">
    <location>
        <begin position="224"/>
        <end position="251"/>
    </location>
</feature>
<organism evidence="3 4">
    <name type="scientific">Roseburia faecis</name>
    <dbReference type="NCBI Taxonomy" id="301302"/>
    <lineage>
        <taxon>Bacteria</taxon>
        <taxon>Bacillati</taxon>
        <taxon>Bacillota</taxon>
        <taxon>Clostridia</taxon>
        <taxon>Lachnospirales</taxon>
        <taxon>Lachnospiraceae</taxon>
        <taxon>Roseburia</taxon>
    </lineage>
</organism>
<dbReference type="Pfam" id="PF18013">
    <property type="entry name" value="Phage_lysozyme2"/>
    <property type="match status" value="1"/>
</dbReference>